<evidence type="ECO:0000256" key="2">
    <source>
        <dbReference type="ARBA" id="ARBA00022723"/>
    </source>
</evidence>
<keyword evidence="7" id="KW-1185">Reference proteome</keyword>
<dbReference type="PANTHER" id="PTHR42978:SF6">
    <property type="entry name" value="QUORUM-QUENCHING LACTONASE YTNP-RELATED"/>
    <property type="match status" value="1"/>
</dbReference>
<dbReference type="Proteomes" id="UP000718278">
    <property type="component" value="Unassembled WGS sequence"/>
</dbReference>
<evidence type="ECO:0000256" key="3">
    <source>
        <dbReference type="ARBA" id="ARBA00022801"/>
    </source>
</evidence>
<protein>
    <submittedName>
        <fullName evidence="6">MBL fold metallo-hydrolase</fullName>
    </submittedName>
</protein>
<dbReference type="InterPro" id="IPR051013">
    <property type="entry name" value="MBL_superfamily_lactonases"/>
</dbReference>
<dbReference type="RefSeq" id="WP_207488584.1">
    <property type="nucleotide sequence ID" value="NZ_JADIJS010000002.1"/>
</dbReference>
<gene>
    <name evidence="6" type="ORF">IPV26_10090</name>
</gene>
<keyword evidence="3" id="KW-0378">Hydrolase</keyword>
<dbReference type="Gene3D" id="3.60.15.10">
    <property type="entry name" value="Ribonuclease Z/Hydroxyacylglutathione hydrolase-like"/>
    <property type="match status" value="1"/>
</dbReference>
<comment type="caution">
    <text evidence="6">The sequence shown here is derived from an EMBL/GenBank/DDBJ whole genome shotgun (WGS) entry which is preliminary data.</text>
</comment>
<dbReference type="SUPFAM" id="SSF56281">
    <property type="entry name" value="Metallo-hydrolase/oxidoreductase"/>
    <property type="match status" value="1"/>
</dbReference>
<sequence>MIGSGLSSGRNRTLRDQAPGYFRMIIGDLEITSIYDGFIDVDRNLLTGKPAEDLFEILDKNYFPADRIATSNSNFVIDDGHSLTLIDAGTGSFFGASMGRNVENLEAAGFDLQAISKVLLTHAHPDHICGLVCGDEKTFPNATIYVAKTEYDYWTDRAAWHAATEEMRPVFAEVQKAVKPYREEDQLVAYEYGEIHPGIVARPLQGHSPGHSGYEFGTTDGDILFWGDIVHNHVLQFADPGVSVELDQDIGAARETRERIIKEAADRRLLIGGAHLPFPALGRVVQTDRGFGWRPVEFGPTIAPQNVVHLKKH</sequence>
<dbReference type="CDD" id="cd07720">
    <property type="entry name" value="OPHC2-like_MBL-fold"/>
    <property type="match status" value="1"/>
</dbReference>
<evidence type="ECO:0000313" key="6">
    <source>
        <dbReference type="EMBL" id="MBO1040009.1"/>
    </source>
</evidence>
<evidence type="ECO:0000256" key="4">
    <source>
        <dbReference type="ARBA" id="ARBA00022833"/>
    </source>
</evidence>
<dbReference type="PANTHER" id="PTHR42978">
    <property type="entry name" value="QUORUM-QUENCHING LACTONASE YTNP-RELATED-RELATED"/>
    <property type="match status" value="1"/>
</dbReference>
<feature type="domain" description="Metallo-beta-lactamase" evidence="5">
    <location>
        <begin position="70"/>
        <end position="275"/>
    </location>
</feature>
<keyword evidence="2" id="KW-0479">Metal-binding</keyword>
<dbReference type="EMBL" id="JADIJS010000002">
    <property type="protein sequence ID" value="MBO1040009.1"/>
    <property type="molecule type" value="Genomic_DNA"/>
</dbReference>
<dbReference type="InterPro" id="IPR001279">
    <property type="entry name" value="Metallo-B-lactamas"/>
</dbReference>
<reference evidence="6 7" key="1">
    <citation type="submission" date="2020-10" db="EMBL/GenBank/DDBJ databases">
        <title>Genomic characterization of underground lake bacteria from Wind Cave National Park: Insight into the archetypical LuxI/LuxR and identification of LuxR solos.</title>
        <authorList>
            <person name="Wengert P.C."/>
            <person name="Savka M.A."/>
        </authorList>
    </citation>
    <scope>NUCLEOTIDE SEQUENCE [LARGE SCALE GENOMIC DNA]</scope>
    <source>
        <strain evidence="6 7">SD316</strain>
    </source>
</reference>
<dbReference type="SMART" id="SM00849">
    <property type="entry name" value="Lactamase_B"/>
    <property type="match status" value="1"/>
</dbReference>
<dbReference type="Pfam" id="PF00753">
    <property type="entry name" value="Lactamase_B"/>
    <property type="match status" value="1"/>
</dbReference>
<proteinExistence type="inferred from homology"/>
<evidence type="ECO:0000256" key="1">
    <source>
        <dbReference type="ARBA" id="ARBA00007749"/>
    </source>
</evidence>
<evidence type="ECO:0000313" key="7">
    <source>
        <dbReference type="Proteomes" id="UP000718278"/>
    </source>
</evidence>
<keyword evidence="4" id="KW-0862">Zinc</keyword>
<comment type="similarity">
    <text evidence="1">Belongs to the metallo-beta-lactamase superfamily.</text>
</comment>
<accession>A0ABS3JZD3</accession>
<organism evidence="6 7">
    <name type="scientific">Brucella pituitosa</name>
    <dbReference type="NCBI Taxonomy" id="571256"/>
    <lineage>
        <taxon>Bacteria</taxon>
        <taxon>Pseudomonadati</taxon>
        <taxon>Pseudomonadota</taxon>
        <taxon>Alphaproteobacteria</taxon>
        <taxon>Hyphomicrobiales</taxon>
        <taxon>Brucellaceae</taxon>
        <taxon>Brucella/Ochrobactrum group</taxon>
        <taxon>Brucella</taxon>
    </lineage>
</organism>
<name>A0ABS3JZD3_9HYPH</name>
<evidence type="ECO:0000259" key="5">
    <source>
        <dbReference type="SMART" id="SM00849"/>
    </source>
</evidence>
<dbReference type="InterPro" id="IPR036866">
    <property type="entry name" value="RibonucZ/Hydroxyglut_hydro"/>
</dbReference>